<evidence type="ECO:0000259" key="2">
    <source>
        <dbReference type="PROSITE" id="PS50943"/>
    </source>
</evidence>
<evidence type="ECO:0000313" key="4">
    <source>
        <dbReference type="Proteomes" id="UP001264980"/>
    </source>
</evidence>
<proteinExistence type="predicted"/>
<dbReference type="CDD" id="cd00093">
    <property type="entry name" value="HTH_XRE"/>
    <property type="match status" value="1"/>
</dbReference>
<organism evidence="3 4">
    <name type="scientific">Dyadobacter fermentans</name>
    <dbReference type="NCBI Taxonomy" id="94254"/>
    <lineage>
        <taxon>Bacteria</taxon>
        <taxon>Pseudomonadati</taxon>
        <taxon>Bacteroidota</taxon>
        <taxon>Cytophagia</taxon>
        <taxon>Cytophagales</taxon>
        <taxon>Spirosomataceae</taxon>
        <taxon>Dyadobacter</taxon>
    </lineage>
</organism>
<dbReference type="Gene3D" id="1.10.260.40">
    <property type="entry name" value="lambda repressor-like DNA-binding domains"/>
    <property type="match status" value="1"/>
</dbReference>
<protein>
    <submittedName>
        <fullName evidence="3">Transcriptional regulator with XRE-family HTH domain</fullName>
    </submittedName>
</protein>
<dbReference type="InterPro" id="IPR001387">
    <property type="entry name" value="Cro/C1-type_HTH"/>
</dbReference>
<keyword evidence="1" id="KW-0238">DNA-binding</keyword>
<dbReference type="RefSeq" id="WP_309992096.1">
    <property type="nucleotide sequence ID" value="NZ_JAVDTI010000008.1"/>
</dbReference>
<dbReference type="InterPro" id="IPR010982">
    <property type="entry name" value="Lambda_DNA-bd_dom_sf"/>
</dbReference>
<feature type="domain" description="HTH cro/C1-type" evidence="2">
    <location>
        <begin position="7"/>
        <end position="61"/>
    </location>
</feature>
<dbReference type="PANTHER" id="PTHR46797:SF1">
    <property type="entry name" value="METHYLPHOSPHONATE SYNTHASE"/>
    <property type="match status" value="1"/>
</dbReference>
<evidence type="ECO:0000256" key="1">
    <source>
        <dbReference type="ARBA" id="ARBA00023125"/>
    </source>
</evidence>
<dbReference type="SMART" id="SM00530">
    <property type="entry name" value="HTH_XRE"/>
    <property type="match status" value="1"/>
</dbReference>
<dbReference type="EMBL" id="JAVDTI010000008">
    <property type="protein sequence ID" value="MDR6809120.1"/>
    <property type="molecule type" value="Genomic_DNA"/>
</dbReference>
<dbReference type="SUPFAM" id="SSF47413">
    <property type="entry name" value="lambda repressor-like DNA-binding domains"/>
    <property type="match status" value="1"/>
</dbReference>
<keyword evidence="4" id="KW-1185">Reference proteome</keyword>
<dbReference type="PANTHER" id="PTHR46797">
    <property type="entry name" value="HTH-TYPE TRANSCRIPTIONAL REGULATOR"/>
    <property type="match status" value="1"/>
</dbReference>
<name>A0ABU1R853_9BACT</name>
<gene>
    <name evidence="3" type="ORF">J2W84_006185</name>
</gene>
<dbReference type="Pfam" id="PF01381">
    <property type="entry name" value="HTH_3"/>
    <property type="match status" value="1"/>
</dbReference>
<dbReference type="Proteomes" id="UP001264980">
    <property type="component" value="Unassembled WGS sequence"/>
</dbReference>
<dbReference type="InterPro" id="IPR050807">
    <property type="entry name" value="TransReg_Diox_bact_type"/>
</dbReference>
<sequence>MHLGSIIKERRKSLYITQDTLAEISGIGLRTLKQLELDKGNPTLDTLEKIANVLGMELVFQVKSINVRS</sequence>
<accession>A0ABU1R853</accession>
<dbReference type="PROSITE" id="PS50943">
    <property type="entry name" value="HTH_CROC1"/>
    <property type="match status" value="1"/>
</dbReference>
<reference evidence="3 4" key="1">
    <citation type="submission" date="2023-07" db="EMBL/GenBank/DDBJ databases">
        <title>Sorghum-associated microbial communities from plants grown in Nebraska, USA.</title>
        <authorList>
            <person name="Schachtman D."/>
        </authorList>
    </citation>
    <scope>NUCLEOTIDE SEQUENCE [LARGE SCALE GENOMIC DNA]</scope>
    <source>
        <strain evidence="3 4">BE57</strain>
    </source>
</reference>
<comment type="caution">
    <text evidence="3">The sequence shown here is derived from an EMBL/GenBank/DDBJ whole genome shotgun (WGS) entry which is preliminary data.</text>
</comment>
<evidence type="ECO:0000313" key="3">
    <source>
        <dbReference type="EMBL" id="MDR6809120.1"/>
    </source>
</evidence>